<gene>
    <name evidence="1" type="ORF">ALMOND_2B031002</name>
</gene>
<dbReference type="Proteomes" id="UP000327085">
    <property type="component" value="Chromosome 7"/>
</dbReference>
<evidence type="ECO:0000313" key="1">
    <source>
        <dbReference type="EMBL" id="VVA31878.1"/>
    </source>
</evidence>
<evidence type="ECO:0000313" key="2">
    <source>
        <dbReference type="Proteomes" id="UP000327085"/>
    </source>
</evidence>
<reference evidence="2" key="1">
    <citation type="journal article" date="2020" name="Plant J.">
        <title>Transposons played a major role in the diversification between the closely related almond and peach genomes: results from the almond genome sequence.</title>
        <authorList>
            <person name="Alioto T."/>
            <person name="Alexiou K.G."/>
            <person name="Bardil A."/>
            <person name="Barteri F."/>
            <person name="Castanera R."/>
            <person name="Cruz F."/>
            <person name="Dhingra A."/>
            <person name="Duval H."/>
            <person name="Fernandez I Marti A."/>
            <person name="Frias L."/>
            <person name="Galan B."/>
            <person name="Garcia J.L."/>
            <person name="Howad W."/>
            <person name="Gomez-Garrido J."/>
            <person name="Gut M."/>
            <person name="Julca I."/>
            <person name="Morata J."/>
            <person name="Puigdomenech P."/>
            <person name="Ribeca P."/>
            <person name="Rubio Cabetas M.J."/>
            <person name="Vlasova A."/>
            <person name="Wirthensohn M."/>
            <person name="Garcia-Mas J."/>
            <person name="Gabaldon T."/>
            <person name="Casacuberta J.M."/>
            <person name="Arus P."/>
        </authorList>
    </citation>
    <scope>NUCLEOTIDE SEQUENCE [LARGE SCALE GENOMIC DNA]</scope>
    <source>
        <strain evidence="2">cv. Texas</strain>
    </source>
</reference>
<dbReference type="EMBL" id="CABIKO010000230">
    <property type="protein sequence ID" value="VVA31878.1"/>
    <property type="molecule type" value="Genomic_DNA"/>
</dbReference>
<proteinExistence type="predicted"/>
<dbReference type="AlphaFoldDB" id="A0A5E4FWU8"/>
<dbReference type="InParanoid" id="A0A5E4FWU8"/>
<organism evidence="1 2">
    <name type="scientific">Prunus dulcis</name>
    <name type="common">Almond</name>
    <name type="synonym">Amygdalus dulcis</name>
    <dbReference type="NCBI Taxonomy" id="3755"/>
    <lineage>
        <taxon>Eukaryota</taxon>
        <taxon>Viridiplantae</taxon>
        <taxon>Streptophyta</taxon>
        <taxon>Embryophyta</taxon>
        <taxon>Tracheophyta</taxon>
        <taxon>Spermatophyta</taxon>
        <taxon>Magnoliopsida</taxon>
        <taxon>eudicotyledons</taxon>
        <taxon>Gunneridae</taxon>
        <taxon>Pentapetalae</taxon>
        <taxon>rosids</taxon>
        <taxon>fabids</taxon>
        <taxon>Rosales</taxon>
        <taxon>Rosaceae</taxon>
        <taxon>Amygdaloideae</taxon>
        <taxon>Amygdaleae</taxon>
        <taxon>Prunus</taxon>
    </lineage>
</organism>
<accession>A0A5E4FWU8</accession>
<name>A0A5E4FWU8_PRUDU</name>
<dbReference type="Gramene" id="VVA31878">
    <property type="protein sequence ID" value="VVA31878"/>
    <property type="gene ID" value="Prudul26B031002"/>
</dbReference>
<protein>
    <submittedName>
        <fullName evidence="1">Uncharacterized protein</fullName>
    </submittedName>
</protein>
<sequence>MVANEPIVEEDKAMEGAADKAEANAMEKVAKEDKIHEVGFGADPLAYSPLIFDICPRPSSMRFAYLPSPLIIEKENPWSE</sequence>